<dbReference type="GeneID" id="55967223"/>
<dbReference type="InterPro" id="IPR009097">
    <property type="entry name" value="Cyclic_Pdiesterase"/>
</dbReference>
<dbReference type="GO" id="GO:0016787">
    <property type="term" value="F:hydrolase activity"/>
    <property type="evidence" value="ECO:0007669"/>
    <property type="project" value="UniProtKB-KW"/>
</dbReference>
<protein>
    <submittedName>
        <fullName evidence="1">Ureidoglycolate hydrolase</fullName>
    </submittedName>
</protein>
<dbReference type="EMBL" id="JAANYQ010000002">
    <property type="protein sequence ID" value="KAF4125748.1"/>
    <property type="molecule type" value="Genomic_DNA"/>
</dbReference>
<evidence type="ECO:0000313" key="2">
    <source>
        <dbReference type="Proteomes" id="UP000749293"/>
    </source>
</evidence>
<organism evidence="1 2">
    <name type="scientific">Geosmithia morbida</name>
    <dbReference type="NCBI Taxonomy" id="1094350"/>
    <lineage>
        <taxon>Eukaryota</taxon>
        <taxon>Fungi</taxon>
        <taxon>Dikarya</taxon>
        <taxon>Ascomycota</taxon>
        <taxon>Pezizomycotina</taxon>
        <taxon>Sordariomycetes</taxon>
        <taxon>Hypocreomycetidae</taxon>
        <taxon>Hypocreales</taxon>
        <taxon>Bionectriaceae</taxon>
        <taxon>Geosmithia</taxon>
    </lineage>
</organism>
<dbReference type="Proteomes" id="UP000749293">
    <property type="component" value="Unassembled WGS sequence"/>
</dbReference>
<dbReference type="RefSeq" id="XP_035324400.1">
    <property type="nucleotide sequence ID" value="XM_035462976.1"/>
</dbReference>
<reference evidence="1" key="1">
    <citation type="submission" date="2020-03" db="EMBL/GenBank/DDBJ databases">
        <title>Site-based positive gene gene selection in Geosmithia morbida across the United States reveals a broad range of putative effectors and factors for local host and environmental adapation.</title>
        <authorList>
            <person name="Onufrak A."/>
            <person name="Murdoch R.W."/>
            <person name="Gazis R."/>
            <person name="Huff M."/>
            <person name="Staton M."/>
            <person name="Klingeman W."/>
            <person name="Hadziabdic D."/>
        </authorList>
    </citation>
    <scope>NUCLEOTIDE SEQUENCE</scope>
    <source>
        <strain evidence="1">1262</strain>
    </source>
</reference>
<gene>
    <name evidence="1" type="ORF">GMORB2_0993</name>
</gene>
<keyword evidence="2" id="KW-1185">Reference proteome</keyword>
<name>A0A9P5D330_9HYPO</name>
<proteinExistence type="predicted"/>
<keyword evidence="1" id="KW-0378">Hydrolase</keyword>
<accession>A0A9P5D330</accession>
<dbReference type="AlphaFoldDB" id="A0A9P5D330"/>
<dbReference type="OrthoDB" id="2967263at2759"/>
<evidence type="ECO:0000313" key="1">
    <source>
        <dbReference type="EMBL" id="KAF4125748.1"/>
    </source>
</evidence>
<comment type="caution">
    <text evidence="1">The sequence shown here is derived from an EMBL/GenBank/DDBJ whole genome shotgun (WGS) entry which is preliminary data.</text>
</comment>
<sequence length="318" mass="35962">MGSEAAAQTKLEDLSGIVLQPGENPYAAFIRACDDDHNVIRTLYDTHRTKRNAQQKAKFLSADYTGLSIDQHLLKLETDPAFRDERHCLVFWARPPSHIIDLAVHLQKLLRKSAPNVWLMPTYRMHMTTLELAFCKTPEEIADLVSTLRTSMVSVASYTHTHRTRLVRPTISYDLSAFALSFLPAAETDAVASPPPSAPDTAVDVVRNDAYSYHHLRRDIFDSVQRAGVEVGSRYQVPSAHITLGRYLTDEDHDTPDKRRAWVQAIDHVNAWLEKDVWDARDARFLGEWMVGQERGLDMRAGTLWYGAGRTITMGEGF</sequence>
<dbReference type="SUPFAM" id="SSF55144">
    <property type="entry name" value="LigT-like"/>
    <property type="match status" value="1"/>
</dbReference>